<keyword evidence="2" id="KW-1185">Reference proteome</keyword>
<proteinExistence type="predicted"/>
<evidence type="ECO:0000313" key="1">
    <source>
        <dbReference type="EMBL" id="KAE8038253.1"/>
    </source>
</evidence>
<dbReference type="AlphaFoldDB" id="A0A660KP99"/>
<evidence type="ECO:0000313" key="2">
    <source>
        <dbReference type="Proteomes" id="UP000327013"/>
    </source>
</evidence>
<dbReference type="EMBL" id="CM017324">
    <property type="protein sequence ID" value="KAE8038253.1"/>
    <property type="molecule type" value="Genomic_DNA"/>
</dbReference>
<dbReference type="Proteomes" id="UP000327013">
    <property type="component" value="Chromosome 4"/>
</dbReference>
<reference evidence="1 2" key="1">
    <citation type="submission" date="2019-06" db="EMBL/GenBank/DDBJ databases">
        <title>A chromosomal-level reference genome of Carpinus fangiana (Coryloideae, Betulaceae).</title>
        <authorList>
            <person name="Yang X."/>
            <person name="Wang Z."/>
            <person name="Zhang L."/>
            <person name="Hao G."/>
            <person name="Liu J."/>
            <person name="Yang Y."/>
        </authorList>
    </citation>
    <scope>NUCLEOTIDE SEQUENCE [LARGE SCALE GENOMIC DNA]</scope>
    <source>
        <strain evidence="1">Cfa_2016G</strain>
        <tissue evidence="1">Leaf</tissue>
    </source>
</reference>
<protein>
    <submittedName>
        <fullName evidence="1">Uncharacterized protein</fullName>
    </submittedName>
</protein>
<sequence>MEAIQSWFSEHKLTNDQHWNWGITSLFMYKISSETKPGANSNSCKDARTRVDIGGAPWNSCLPLLREAYSGARRESFFKVIREGS</sequence>
<gene>
    <name evidence="1" type="ORF">FH972_010781</name>
</gene>
<name>A0A660KP99_9ROSI</name>
<accession>A0A660KP99</accession>
<organism evidence="1 2">
    <name type="scientific">Carpinus fangiana</name>
    <dbReference type="NCBI Taxonomy" id="176857"/>
    <lineage>
        <taxon>Eukaryota</taxon>
        <taxon>Viridiplantae</taxon>
        <taxon>Streptophyta</taxon>
        <taxon>Embryophyta</taxon>
        <taxon>Tracheophyta</taxon>
        <taxon>Spermatophyta</taxon>
        <taxon>Magnoliopsida</taxon>
        <taxon>eudicotyledons</taxon>
        <taxon>Gunneridae</taxon>
        <taxon>Pentapetalae</taxon>
        <taxon>rosids</taxon>
        <taxon>fabids</taxon>
        <taxon>Fagales</taxon>
        <taxon>Betulaceae</taxon>
        <taxon>Carpinus</taxon>
    </lineage>
</organism>